<protein>
    <submittedName>
        <fullName evidence="1">Uncharacterized protein</fullName>
    </submittedName>
</protein>
<name>A0ACC0UAG3_9AGAM</name>
<dbReference type="EMBL" id="JAGFNK010000085">
    <property type="protein sequence ID" value="KAI9508603.1"/>
    <property type="molecule type" value="Genomic_DNA"/>
</dbReference>
<proteinExistence type="predicted"/>
<reference evidence="1" key="1">
    <citation type="submission" date="2021-03" db="EMBL/GenBank/DDBJ databases">
        <title>Evolutionary priming and transition to the ectomycorrhizal habit in an iconic lineage of mushroom-forming fungi: is preadaptation a requirement?</title>
        <authorList>
            <consortium name="DOE Joint Genome Institute"/>
            <person name="Looney B.P."/>
            <person name="Miyauchi S."/>
            <person name="Morin E."/>
            <person name="Drula E."/>
            <person name="Courty P.E."/>
            <person name="Chicoki N."/>
            <person name="Fauchery L."/>
            <person name="Kohler A."/>
            <person name="Kuo A."/>
            <person name="LaButti K."/>
            <person name="Pangilinan J."/>
            <person name="Lipzen A."/>
            <person name="Riley R."/>
            <person name="Andreopoulos W."/>
            <person name="He G."/>
            <person name="Johnson J."/>
            <person name="Barry K.W."/>
            <person name="Grigoriev I.V."/>
            <person name="Nagy L."/>
            <person name="Hibbett D."/>
            <person name="Henrissat B."/>
            <person name="Matheny P.B."/>
            <person name="Labbe J."/>
            <person name="Martin A.F."/>
        </authorList>
    </citation>
    <scope>NUCLEOTIDE SEQUENCE</scope>
    <source>
        <strain evidence="1">BPL698</strain>
    </source>
</reference>
<accession>A0ACC0UAG3</accession>
<comment type="caution">
    <text evidence="1">The sequence shown here is derived from an EMBL/GenBank/DDBJ whole genome shotgun (WGS) entry which is preliminary data.</text>
</comment>
<gene>
    <name evidence="1" type="ORF">F5148DRAFT_1194629</name>
</gene>
<keyword evidence="2" id="KW-1185">Reference proteome</keyword>
<sequence>MRFRVYFLLAGTGFAAANPLHVMISTTEVSAFRLGHPAANPGPSVVPDTKPTRMRHLCKNMQNAVQDTTARLLSIIGIGVPSLAGPAPASAYHKLAPVPVIDSAFVIKVEDHGVHKIPKDRQPQASFLHRVHHALMSLGPWEGRIVAFVLGCGIGVLLRMFWVLAVLLARSVRTTPEREEETIFVYAEEVAPPYGEKLSNS</sequence>
<evidence type="ECO:0000313" key="1">
    <source>
        <dbReference type="EMBL" id="KAI9508603.1"/>
    </source>
</evidence>
<organism evidence="1 2">
    <name type="scientific">Russula earlei</name>
    <dbReference type="NCBI Taxonomy" id="71964"/>
    <lineage>
        <taxon>Eukaryota</taxon>
        <taxon>Fungi</taxon>
        <taxon>Dikarya</taxon>
        <taxon>Basidiomycota</taxon>
        <taxon>Agaricomycotina</taxon>
        <taxon>Agaricomycetes</taxon>
        <taxon>Russulales</taxon>
        <taxon>Russulaceae</taxon>
        <taxon>Russula</taxon>
    </lineage>
</organism>
<dbReference type="Proteomes" id="UP001207468">
    <property type="component" value="Unassembled WGS sequence"/>
</dbReference>
<evidence type="ECO:0000313" key="2">
    <source>
        <dbReference type="Proteomes" id="UP001207468"/>
    </source>
</evidence>